<sequence length="163" mass="16658">MQALLHTVGVSAGCVLALAPALLPAARPSRRWPHIVMAFGMVAGHLGGWFLSAGVLALLTAGWLCGSPSRRPRIGHHIQDFAGMSILLVLTAFSAPALAGASYGHSHGGGSPAAVALVVGLAWTCARLARVLPVRRADRKALSQDACSAGMAASMTFMAALAL</sequence>
<keyword evidence="1" id="KW-1133">Transmembrane helix</keyword>
<feature type="transmembrane region" description="Helical" evidence="1">
    <location>
        <begin position="109"/>
        <end position="129"/>
    </location>
</feature>
<evidence type="ECO:0000313" key="2">
    <source>
        <dbReference type="EMBL" id="RGA03806.1"/>
    </source>
</evidence>
<feature type="transmembrane region" description="Helical" evidence="1">
    <location>
        <begin position="81"/>
        <end position="103"/>
    </location>
</feature>
<dbReference type="EMBL" id="QFZU02000071">
    <property type="protein sequence ID" value="RGA03806.1"/>
    <property type="molecule type" value="Genomic_DNA"/>
</dbReference>
<proteinExistence type="predicted"/>
<comment type="caution">
    <text evidence="2">The sequence shown here is derived from an EMBL/GenBank/DDBJ whole genome shotgun (WGS) entry which is preliminary data.</text>
</comment>
<feature type="transmembrane region" description="Helical" evidence="1">
    <location>
        <begin position="35"/>
        <end position="60"/>
    </location>
</feature>
<evidence type="ECO:0000313" key="3">
    <source>
        <dbReference type="Proteomes" id="UP000262538"/>
    </source>
</evidence>
<organism evidence="2 3">
    <name type="scientific">Microbispora triticiradicis</name>
    <dbReference type="NCBI Taxonomy" id="2200763"/>
    <lineage>
        <taxon>Bacteria</taxon>
        <taxon>Bacillati</taxon>
        <taxon>Actinomycetota</taxon>
        <taxon>Actinomycetes</taxon>
        <taxon>Streptosporangiales</taxon>
        <taxon>Streptosporangiaceae</taxon>
        <taxon>Microbispora</taxon>
    </lineage>
</organism>
<accession>A0ABX9LIK9</accession>
<protein>
    <recommendedName>
        <fullName evidence="4">DUF5134 domain-containing protein</fullName>
    </recommendedName>
</protein>
<dbReference type="Proteomes" id="UP000262538">
    <property type="component" value="Unassembled WGS sequence"/>
</dbReference>
<name>A0ABX9LIK9_9ACTN</name>
<evidence type="ECO:0000256" key="1">
    <source>
        <dbReference type="SAM" id="Phobius"/>
    </source>
</evidence>
<keyword evidence="3" id="KW-1185">Reference proteome</keyword>
<gene>
    <name evidence="2" type="ORF">DI270_017055</name>
</gene>
<evidence type="ECO:0008006" key="4">
    <source>
        <dbReference type="Google" id="ProtNLM"/>
    </source>
</evidence>
<keyword evidence="1" id="KW-0812">Transmembrane</keyword>
<keyword evidence="1" id="KW-0472">Membrane</keyword>
<reference evidence="2 3" key="1">
    <citation type="submission" date="2018-08" db="EMBL/GenBank/DDBJ databases">
        <title>Microbispora. triticiradicis sp. nov., a novel actinomycete isolated from the root of wheat (Triticum aestivum L.)).</title>
        <authorList>
            <person name="Han C."/>
        </authorList>
    </citation>
    <scope>NUCLEOTIDE SEQUENCE [LARGE SCALE GENOMIC DNA]</scope>
    <source>
        <strain evidence="2 3">NEAU-HRDPA2-9</strain>
    </source>
</reference>